<feature type="region of interest" description="Disordered" evidence="1">
    <location>
        <begin position="1"/>
        <end position="56"/>
    </location>
</feature>
<reference evidence="2" key="1">
    <citation type="submission" date="2021-09" db="EMBL/GenBank/DDBJ databases">
        <authorList>
            <person name="Martin H S."/>
        </authorList>
    </citation>
    <scope>NUCLEOTIDE SEQUENCE</scope>
</reference>
<proteinExistence type="predicted"/>
<keyword evidence="3" id="KW-1185">Reference proteome</keyword>
<feature type="region of interest" description="Disordered" evidence="1">
    <location>
        <begin position="68"/>
        <end position="104"/>
    </location>
</feature>
<name>A0A8J2QV60_9NEOP</name>
<accession>A0A8J2QV60</accession>
<dbReference type="AlphaFoldDB" id="A0A8J2QV60"/>
<protein>
    <submittedName>
        <fullName evidence="2">(African queen) hypothetical protein</fullName>
    </submittedName>
</protein>
<sequence length="117" mass="13656">MAKFIKSIFNTTERRKSRYEDAEEDKNNFTPPLDGRRKLSISRSGRLKQANKKRHSLSLELYNQEMEMNEKRNSNDSNVATKQTESKISKNNQNRNSTEIITPEEEIESAFSIIDKT</sequence>
<evidence type="ECO:0000313" key="2">
    <source>
        <dbReference type="EMBL" id="CAG9569260.1"/>
    </source>
</evidence>
<evidence type="ECO:0000313" key="3">
    <source>
        <dbReference type="Proteomes" id="UP000789524"/>
    </source>
</evidence>
<dbReference type="EMBL" id="CAKASE010000062">
    <property type="protein sequence ID" value="CAG9569260.1"/>
    <property type="molecule type" value="Genomic_DNA"/>
</dbReference>
<dbReference type="OrthoDB" id="8122921at2759"/>
<organism evidence="2 3">
    <name type="scientific">Danaus chrysippus</name>
    <name type="common">African queen</name>
    <dbReference type="NCBI Taxonomy" id="151541"/>
    <lineage>
        <taxon>Eukaryota</taxon>
        <taxon>Metazoa</taxon>
        <taxon>Ecdysozoa</taxon>
        <taxon>Arthropoda</taxon>
        <taxon>Hexapoda</taxon>
        <taxon>Insecta</taxon>
        <taxon>Pterygota</taxon>
        <taxon>Neoptera</taxon>
        <taxon>Endopterygota</taxon>
        <taxon>Lepidoptera</taxon>
        <taxon>Glossata</taxon>
        <taxon>Ditrysia</taxon>
        <taxon>Papilionoidea</taxon>
        <taxon>Nymphalidae</taxon>
        <taxon>Danainae</taxon>
        <taxon>Danaini</taxon>
        <taxon>Danaina</taxon>
        <taxon>Danaus</taxon>
        <taxon>Anosia</taxon>
    </lineage>
</organism>
<feature type="compositionally biased region" description="Basic residues" evidence="1">
    <location>
        <begin position="45"/>
        <end position="56"/>
    </location>
</feature>
<dbReference type="Proteomes" id="UP000789524">
    <property type="component" value="Unassembled WGS sequence"/>
</dbReference>
<evidence type="ECO:0000256" key="1">
    <source>
        <dbReference type="SAM" id="MobiDB-lite"/>
    </source>
</evidence>
<comment type="caution">
    <text evidence="2">The sequence shown here is derived from an EMBL/GenBank/DDBJ whole genome shotgun (WGS) entry which is preliminary data.</text>
</comment>
<gene>
    <name evidence="2" type="ORF">DCHRY22_LOCUS8800</name>
</gene>